<dbReference type="GO" id="GO:0022857">
    <property type="term" value="F:transmembrane transporter activity"/>
    <property type="evidence" value="ECO:0007669"/>
    <property type="project" value="TreeGrafter"/>
</dbReference>
<name>A0A9D7E642_9PROT</name>
<dbReference type="InterPro" id="IPR003593">
    <property type="entry name" value="AAA+_ATPase"/>
</dbReference>
<reference evidence="10" key="1">
    <citation type="submission" date="2020-10" db="EMBL/GenBank/DDBJ databases">
        <title>Connecting structure to function with the recovery of over 1000 high-quality activated sludge metagenome-assembled genomes encoding full-length rRNA genes using long-read sequencing.</title>
        <authorList>
            <person name="Singleton C.M."/>
            <person name="Petriglieri F."/>
            <person name="Kristensen J.M."/>
            <person name="Kirkegaard R.H."/>
            <person name="Michaelsen T.Y."/>
            <person name="Andersen M.H."/>
            <person name="Karst S.M."/>
            <person name="Dueholm M.S."/>
            <person name="Nielsen P.H."/>
            <person name="Albertsen M."/>
        </authorList>
    </citation>
    <scope>NUCLEOTIDE SEQUENCE</scope>
    <source>
        <strain evidence="10">Bjer_18-Q3-R1-45_BAT3C.347</strain>
    </source>
</reference>
<keyword evidence="5" id="KW-1133">Transmembrane helix</keyword>
<feature type="domain" description="ABC transporter" evidence="9">
    <location>
        <begin position="15"/>
        <end position="254"/>
    </location>
</feature>
<dbReference type="GO" id="GO:0098796">
    <property type="term" value="C:membrane protein complex"/>
    <property type="evidence" value="ECO:0007669"/>
    <property type="project" value="UniProtKB-ARBA"/>
</dbReference>
<protein>
    <submittedName>
        <fullName evidence="10">ABC transporter ATP-binding protein</fullName>
    </submittedName>
</protein>
<organism evidence="10 11">
    <name type="scientific">Candidatus Methylophosphatis roskildensis</name>
    <dbReference type="NCBI Taxonomy" id="2899263"/>
    <lineage>
        <taxon>Bacteria</taxon>
        <taxon>Pseudomonadati</taxon>
        <taxon>Pseudomonadota</taxon>
        <taxon>Betaproteobacteria</taxon>
        <taxon>Nitrosomonadales</taxon>
        <taxon>Sterolibacteriaceae</taxon>
        <taxon>Candidatus Methylophosphatis</taxon>
    </lineage>
</organism>
<dbReference type="GO" id="GO:0005524">
    <property type="term" value="F:ATP binding"/>
    <property type="evidence" value="ECO:0007669"/>
    <property type="project" value="UniProtKB-KW"/>
</dbReference>
<dbReference type="InterPro" id="IPR027417">
    <property type="entry name" value="P-loop_NTPase"/>
</dbReference>
<evidence type="ECO:0000256" key="1">
    <source>
        <dbReference type="ARBA" id="ARBA00022448"/>
    </source>
</evidence>
<comment type="similarity">
    <text evidence="7">Belongs to the ABC transporter superfamily. Macrolide exporter (TC 3.A.1.122) family.</text>
</comment>
<feature type="region of interest" description="Disordered" evidence="8">
    <location>
        <begin position="246"/>
        <end position="266"/>
    </location>
</feature>
<evidence type="ECO:0000256" key="7">
    <source>
        <dbReference type="ARBA" id="ARBA00038388"/>
    </source>
</evidence>
<feature type="compositionally biased region" description="Polar residues" evidence="8">
    <location>
        <begin position="256"/>
        <end position="266"/>
    </location>
</feature>
<keyword evidence="1" id="KW-0813">Transport</keyword>
<keyword evidence="4 10" id="KW-0067">ATP-binding</keyword>
<comment type="caution">
    <text evidence="10">The sequence shown here is derived from an EMBL/GenBank/DDBJ whole genome shotgun (WGS) entry which is preliminary data.</text>
</comment>
<gene>
    <name evidence="10" type="ORF">IPH26_16310</name>
</gene>
<dbReference type="EMBL" id="JADJEV010000004">
    <property type="protein sequence ID" value="MBK6974436.1"/>
    <property type="molecule type" value="Genomic_DNA"/>
</dbReference>
<dbReference type="InterPro" id="IPR003439">
    <property type="entry name" value="ABC_transporter-like_ATP-bd"/>
</dbReference>
<evidence type="ECO:0000256" key="5">
    <source>
        <dbReference type="ARBA" id="ARBA00022989"/>
    </source>
</evidence>
<dbReference type="AlphaFoldDB" id="A0A9D7E642"/>
<evidence type="ECO:0000256" key="8">
    <source>
        <dbReference type="SAM" id="MobiDB-lite"/>
    </source>
</evidence>
<proteinExistence type="inferred from homology"/>
<dbReference type="SUPFAM" id="SSF52540">
    <property type="entry name" value="P-loop containing nucleoside triphosphate hydrolases"/>
    <property type="match status" value="1"/>
</dbReference>
<dbReference type="GO" id="GO:0046677">
    <property type="term" value="P:response to antibiotic"/>
    <property type="evidence" value="ECO:0007669"/>
    <property type="project" value="UniProtKB-KW"/>
</dbReference>
<evidence type="ECO:0000313" key="11">
    <source>
        <dbReference type="Proteomes" id="UP000807785"/>
    </source>
</evidence>
<evidence type="ECO:0000259" key="9">
    <source>
        <dbReference type="PROSITE" id="PS50893"/>
    </source>
</evidence>
<dbReference type="FunFam" id="3.40.50.300:FF:000032">
    <property type="entry name" value="Export ABC transporter ATP-binding protein"/>
    <property type="match status" value="1"/>
</dbReference>
<evidence type="ECO:0000313" key="10">
    <source>
        <dbReference type="EMBL" id="MBK6974436.1"/>
    </source>
</evidence>
<dbReference type="GO" id="GO:0016887">
    <property type="term" value="F:ATP hydrolysis activity"/>
    <property type="evidence" value="ECO:0007669"/>
    <property type="project" value="InterPro"/>
</dbReference>
<dbReference type="Gene3D" id="3.40.50.300">
    <property type="entry name" value="P-loop containing nucleotide triphosphate hydrolases"/>
    <property type="match status" value="1"/>
</dbReference>
<dbReference type="InterPro" id="IPR017871">
    <property type="entry name" value="ABC_transporter-like_CS"/>
</dbReference>
<dbReference type="GO" id="GO:0005886">
    <property type="term" value="C:plasma membrane"/>
    <property type="evidence" value="ECO:0007669"/>
    <property type="project" value="TreeGrafter"/>
</dbReference>
<sequence length="266" mass="28245">MTDASAGGDSGTALIQLAGVIKTFGQGQAAFQALRGVDFAIDEGEFVAIMGPSGSGKSTVMNILGCLDIPTAGAYLFRGVHVERLSRNQRALLRRNYLGFVFQGFNLLGRTTALENVELPLLYRGETASARHAAARAALESVGLKGWETHGPSELSGGQQQRVAIARALVTDPAILLADEPTGNLDSRTSREIMELLGALNRDKGITILMVTHEPDMAAYAKRIIRFVDGRVESDVRNAHAQALAPPERGQLPASLAQSAPNGGRD</sequence>
<dbReference type="CDD" id="cd03255">
    <property type="entry name" value="ABC_MJ0796_LolCDE_FtsE"/>
    <property type="match status" value="1"/>
</dbReference>
<evidence type="ECO:0000256" key="3">
    <source>
        <dbReference type="ARBA" id="ARBA00022741"/>
    </source>
</evidence>
<dbReference type="PROSITE" id="PS50893">
    <property type="entry name" value="ABC_TRANSPORTER_2"/>
    <property type="match status" value="1"/>
</dbReference>
<dbReference type="InterPro" id="IPR015854">
    <property type="entry name" value="ABC_transpr_LolD-like"/>
</dbReference>
<keyword evidence="3" id="KW-0547">Nucleotide-binding</keyword>
<keyword evidence="6" id="KW-0046">Antibiotic resistance</keyword>
<evidence type="ECO:0000256" key="6">
    <source>
        <dbReference type="ARBA" id="ARBA00023251"/>
    </source>
</evidence>
<keyword evidence="5" id="KW-0472">Membrane</keyword>
<keyword evidence="2" id="KW-1003">Cell membrane</keyword>
<keyword evidence="5" id="KW-0812">Transmembrane</keyword>
<dbReference type="Proteomes" id="UP000807785">
    <property type="component" value="Unassembled WGS sequence"/>
</dbReference>
<dbReference type="PANTHER" id="PTHR24220">
    <property type="entry name" value="IMPORT ATP-BINDING PROTEIN"/>
    <property type="match status" value="1"/>
</dbReference>
<dbReference type="InterPro" id="IPR017911">
    <property type="entry name" value="MacB-like_ATP-bd"/>
</dbReference>
<dbReference type="SMART" id="SM00382">
    <property type="entry name" value="AAA"/>
    <property type="match status" value="1"/>
</dbReference>
<dbReference type="PROSITE" id="PS00211">
    <property type="entry name" value="ABC_TRANSPORTER_1"/>
    <property type="match status" value="1"/>
</dbReference>
<accession>A0A9D7E642</accession>
<evidence type="ECO:0000256" key="4">
    <source>
        <dbReference type="ARBA" id="ARBA00022840"/>
    </source>
</evidence>
<dbReference type="Pfam" id="PF00005">
    <property type="entry name" value="ABC_tran"/>
    <property type="match status" value="1"/>
</dbReference>
<evidence type="ECO:0000256" key="2">
    <source>
        <dbReference type="ARBA" id="ARBA00022475"/>
    </source>
</evidence>
<dbReference type="PANTHER" id="PTHR24220:SF86">
    <property type="entry name" value="ABC TRANSPORTER ABCH.1"/>
    <property type="match status" value="1"/>
</dbReference>